<dbReference type="OrthoDB" id="7283650at2"/>
<dbReference type="AlphaFoldDB" id="A0A4R6WPS7"/>
<dbReference type="GO" id="GO:0042597">
    <property type="term" value="C:periplasmic space"/>
    <property type="evidence" value="ECO:0007669"/>
    <property type="project" value="InterPro"/>
</dbReference>
<gene>
    <name evidence="2" type="ORF">A8950_1527</name>
</gene>
<keyword evidence="1" id="KW-0732">Signal</keyword>
<evidence type="ECO:0000313" key="3">
    <source>
        <dbReference type="Proteomes" id="UP000295783"/>
    </source>
</evidence>
<feature type="signal peptide" evidence="1">
    <location>
        <begin position="1"/>
        <end position="21"/>
    </location>
</feature>
<dbReference type="RefSeq" id="WP_133613012.1">
    <property type="nucleotide sequence ID" value="NZ_SNYW01000007.1"/>
</dbReference>
<dbReference type="Pfam" id="PF07813">
    <property type="entry name" value="LTXXQ"/>
    <property type="match status" value="1"/>
</dbReference>
<feature type="chain" id="PRO_5021000269" evidence="1">
    <location>
        <begin position="22"/>
        <end position="199"/>
    </location>
</feature>
<dbReference type="InterPro" id="IPR012899">
    <property type="entry name" value="LTXXQ"/>
</dbReference>
<keyword evidence="3" id="KW-1185">Reference proteome</keyword>
<dbReference type="Proteomes" id="UP000295783">
    <property type="component" value="Unassembled WGS sequence"/>
</dbReference>
<comment type="caution">
    <text evidence="2">The sequence shown here is derived from an EMBL/GenBank/DDBJ whole genome shotgun (WGS) entry which is preliminary data.</text>
</comment>
<evidence type="ECO:0000256" key="1">
    <source>
        <dbReference type="SAM" id="SignalP"/>
    </source>
</evidence>
<proteinExistence type="predicted"/>
<organism evidence="2 3">
    <name type="scientific">Dongia mobilis</name>
    <dbReference type="NCBI Taxonomy" id="578943"/>
    <lineage>
        <taxon>Bacteria</taxon>
        <taxon>Pseudomonadati</taxon>
        <taxon>Pseudomonadota</taxon>
        <taxon>Alphaproteobacteria</taxon>
        <taxon>Rhodospirillales</taxon>
        <taxon>Dongiaceae</taxon>
        <taxon>Dongia</taxon>
    </lineage>
</organism>
<evidence type="ECO:0000313" key="2">
    <source>
        <dbReference type="EMBL" id="TDQ83241.1"/>
    </source>
</evidence>
<reference evidence="2 3" key="1">
    <citation type="submission" date="2019-03" db="EMBL/GenBank/DDBJ databases">
        <title>Genomic Encyclopedia of Type Strains, Phase III (KMG-III): the genomes of soil and plant-associated and newly described type strains.</title>
        <authorList>
            <person name="Whitman W."/>
        </authorList>
    </citation>
    <scope>NUCLEOTIDE SEQUENCE [LARGE SCALE GENOMIC DNA]</scope>
    <source>
        <strain evidence="2 3">CGMCC 1.7660</strain>
    </source>
</reference>
<name>A0A4R6WPS7_9PROT</name>
<dbReference type="EMBL" id="SNYW01000007">
    <property type="protein sequence ID" value="TDQ83241.1"/>
    <property type="molecule type" value="Genomic_DNA"/>
</dbReference>
<protein>
    <submittedName>
        <fullName evidence="2">LTXXQ motif family protein</fullName>
    </submittedName>
</protein>
<accession>A0A4R6WPS7</accession>
<sequence>MMKSLAVAAVILAALSAPLQAQQFQPCVTGTDCGMWSGNGMGMGMMGGRHVEGRLAFLKTELKINAAQEDAWQAYADALRANAGQRQQMMQEMMSGNMHGQGMMGQGMMGQGMMGQGMMGQGMMGQGMMGQGMMGQSMMGQAGAPPTIPERLNLATRHMAAHVEMLERMKAPTLKLYESLDPDQKQIADQLLMGPMGMM</sequence>